<dbReference type="AlphaFoldDB" id="A0AAJ0BIT4"/>
<keyword evidence="3" id="KW-1133">Transmembrane helix</keyword>
<accession>A0AAJ0BIT4</accession>
<evidence type="ECO:0000256" key="1">
    <source>
        <dbReference type="ARBA" id="ARBA00022729"/>
    </source>
</evidence>
<gene>
    <name evidence="6" type="ORF">QBC47DRAFT_457414</name>
</gene>
<evidence type="ECO:0000256" key="3">
    <source>
        <dbReference type="SAM" id="Phobius"/>
    </source>
</evidence>
<proteinExistence type="predicted"/>
<keyword evidence="1 4" id="KW-0732">Signal</keyword>
<sequence length="287" mass="29808">MEPPRIWSFWCRILAILSFVHSTVAIVLTNSQYNLQIGVPFNITWAEAAGAVAIDLYGGSTADQLLNILSIATNVQGTSFVWTPPSSVPERSVYAIMVSDSSGNAISFAFQFIAAQASTTTAPPPPPPTTTSIPPPPTTSSPTTHSTVHETTSSSSALAPARNSTATKAASSSTRTTPAQSGQAESGSSQNKGSGDSVGGGTDTLSTAAKIGIGLSAGIGMLAILTGSAFMVYRKNKQEKEREAAAEMTSWKREAAGKQSEVDMKMTPAVYARSGTANSSMSRLAPR</sequence>
<feature type="transmembrane region" description="Helical" evidence="3">
    <location>
        <begin position="211"/>
        <end position="233"/>
    </location>
</feature>
<protein>
    <recommendedName>
        <fullName evidence="5">Yeast cell wall synthesis Kre9/Knh1-like N-terminal domain-containing protein</fullName>
    </recommendedName>
</protein>
<comment type="caution">
    <text evidence="6">The sequence shown here is derived from an EMBL/GenBank/DDBJ whole genome shotgun (WGS) entry which is preliminary data.</text>
</comment>
<dbReference type="Pfam" id="PF10342">
    <property type="entry name" value="Kre9_KNH"/>
    <property type="match status" value="1"/>
</dbReference>
<feature type="domain" description="Yeast cell wall synthesis Kre9/Knh1-like N-terminal" evidence="5">
    <location>
        <begin position="31"/>
        <end position="112"/>
    </location>
</feature>
<dbReference type="InterPro" id="IPR018466">
    <property type="entry name" value="Kre9/Knh1-like_N"/>
</dbReference>
<keyword evidence="7" id="KW-1185">Reference proteome</keyword>
<dbReference type="PANTHER" id="PTHR40633">
    <property type="entry name" value="MATRIX PROTEIN, PUTATIVE (AFU_ORTHOLOGUE AFUA_8G05410)-RELATED"/>
    <property type="match status" value="1"/>
</dbReference>
<feature type="compositionally biased region" description="Low complexity" evidence="2">
    <location>
        <begin position="140"/>
        <end position="195"/>
    </location>
</feature>
<dbReference type="EMBL" id="MU839828">
    <property type="protein sequence ID" value="KAK1759068.1"/>
    <property type="molecule type" value="Genomic_DNA"/>
</dbReference>
<feature type="compositionally biased region" description="Pro residues" evidence="2">
    <location>
        <begin position="122"/>
        <end position="139"/>
    </location>
</feature>
<feature type="signal peptide" evidence="4">
    <location>
        <begin position="1"/>
        <end position="25"/>
    </location>
</feature>
<keyword evidence="3" id="KW-0812">Transmembrane</keyword>
<dbReference type="PANTHER" id="PTHR40633:SF1">
    <property type="entry name" value="GPI ANCHORED SERINE-THREONINE RICH PROTEIN (AFU_ORTHOLOGUE AFUA_1G03630)"/>
    <property type="match status" value="1"/>
</dbReference>
<dbReference type="InterPro" id="IPR052982">
    <property type="entry name" value="SRP1/TIP1-like"/>
</dbReference>
<evidence type="ECO:0000313" key="7">
    <source>
        <dbReference type="Proteomes" id="UP001239445"/>
    </source>
</evidence>
<feature type="chain" id="PRO_5042549632" description="Yeast cell wall synthesis Kre9/Knh1-like N-terminal domain-containing protein" evidence="4">
    <location>
        <begin position="26"/>
        <end position="287"/>
    </location>
</feature>
<name>A0AAJ0BIT4_9PEZI</name>
<evidence type="ECO:0000256" key="2">
    <source>
        <dbReference type="SAM" id="MobiDB-lite"/>
    </source>
</evidence>
<keyword evidence="3" id="KW-0472">Membrane</keyword>
<organism evidence="6 7">
    <name type="scientific">Echria macrotheca</name>
    <dbReference type="NCBI Taxonomy" id="438768"/>
    <lineage>
        <taxon>Eukaryota</taxon>
        <taxon>Fungi</taxon>
        <taxon>Dikarya</taxon>
        <taxon>Ascomycota</taxon>
        <taxon>Pezizomycotina</taxon>
        <taxon>Sordariomycetes</taxon>
        <taxon>Sordariomycetidae</taxon>
        <taxon>Sordariales</taxon>
        <taxon>Schizotheciaceae</taxon>
        <taxon>Echria</taxon>
    </lineage>
</organism>
<feature type="region of interest" description="Disordered" evidence="2">
    <location>
        <begin position="118"/>
        <end position="201"/>
    </location>
</feature>
<dbReference type="Proteomes" id="UP001239445">
    <property type="component" value="Unassembled WGS sequence"/>
</dbReference>
<reference evidence="6" key="1">
    <citation type="submission" date="2023-06" db="EMBL/GenBank/DDBJ databases">
        <title>Genome-scale phylogeny and comparative genomics of the fungal order Sordariales.</title>
        <authorList>
            <consortium name="Lawrence Berkeley National Laboratory"/>
            <person name="Hensen N."/>
            <person name="Bonometti L."/>
            <person name="Westerberg I."/>
            <person name="Brannstrom I.O."/>
            <person name="Guillou S."/>
            <person name="Cros-Aarteil S."/>
            <person name="Calhoun S."/>
            <person name="Haridas S."/>
            <person name="Kuo A."/>
            <person name="Mondo S."/>
            <person name="Pangilinan J."/>
            <person name="Riley R."/>
            <person name="Labutti K."/>
            <person name="Andreopoulos B."/>
            <person name="Lipzen A."/>
            <person name="Chen C."/>
            <person name="Yanf M."/>
            <person name="Daum C."/>
            <person name="Ng V."/>
            <person name="Clum A."/>
            <person name="Steindorff A."/>
            <person name="Ohm R."/>
            <person name="Martin F."/>
            <person name="Silar P."/>
            <person name="Natvig D."/>
            <person name="Lalanne C."/>
            <person name="Gautier V."/>
            <person name="Ament-Velasquez S.L."/>
            <person name="Kruys A."/>
            <person name="Hutchinson M.I."/>
            <person name="Powell A.J."/>
            <person name="Barry K."/>
            <person name="Miller A.N."/>
            <person name="Grigoriev I.V."/>
            <person name="Debuchy R."/>
            <person name="Gladieux P."/>
            <person name="Thoren M.H."/>
            <person name="Johannesson H."/>
        </authorList>
    </citation>
    <scope>NUCLEOTIDE SEQUENCE</scope>
    <source>
        <strain evidence="6">PSN4</strain>
    </source>
</reference>
<evidence type="ECO:0000313" key="6">
    <source>
        <dbReference type="EMBL" id="KAK1759068.1"/>
    </source>
</evidence>
<evidence type="ECO:0000256" key="4">
    <source>
        <dbReference type="SAM" id="SignalP"/>
    </source>
</evidence>
<evidence type="ECO:0000259" key="5">
    <source>
        <dbReference type="Pfam" id="PF10342"/>
    </source>
</evidence>